<organism evidence="4 5">
    <name type="scientific">Aegilops tauschii subsp. strangulata</name>
    <name type="common">Goatgrass</name>
    <dbReference type="NCBI Taxonomy" id="200361"/>
    <lineage>
        <taxon>Eukaryota</taxon>
        <taxon>Viridiplantae</taxon>
        <taxon>Streptophyta</taxon>
        <taxon>Embryophyta</taxon>
        <taxon>Tracheophyta</taxon>
        <taxon>Spermatophyta</taxon>
        <taxon>Magnoliopsida</taxon>
        <taxon>Liliopsida</taxon>
        <taxon>Poales</taxon>
        <taxon>Poaceae</taxon>
        <taxon>BOP clade</taxon>
        <taxon>Pooideae</taxon>
        <taxon>Triticodae</taxon>
        <taxon>Triticeae</taxon>
        <taxon>Triticinae</taxon>
        <taxon>Aegilops</taxon>
    </lineage>
</organism>
<reference evidence="5" key="2">
    <citation type="journal article" date="2017" name="Nat. Plants">
        <title>The Aegilops tauschii genome reveals multiple impacts of transposons.</title>
        <authorList>
            <person name="Zhao G."/>
            <person name="Zou C."/>
            <person name="Li K."/>
            <person name="Wang K."/>
            <person name="Li T."/>
            <person name="Gao L."/>
            <person name="Zhang X."/>
            <person name="Wang H."/>
            <person name="Yang Z."/>
            <person name="Liu X."/>
            <person name="Jiang W."/>
            <person name="Mao L."/>
            <person name="Kong X."/>
            <person name="Jiao Y."/>
            <person name="Jia J."/>
        </authorList>
    </citation>
    <scope>NUCLEOTIDE SEQUENCE [LARGE SCALE GENOMIC DNA]</scope>
    <source>
        <strain evidence="5">cv. AL8/78</strain>
    </source>
</reference>
<dbReference type="Proteomes" id="UP000015105">
    <property type="component" value="Chromosome 3D"/>
</dbReference>
<name>A0A453E3F1_AEGTS</name>
<dbReference type="InterPro" id="IPR005592">
    <property type="entry name" value="Mono/diacylglycerol_lipase_N"/>
</dbReference>
<keyword evidence="2" id="KW-0732">Signal</keyword>
<reference evidence="4" key="4">
    <citation type="submission" date="2019-03" db="UniProtKB">
        <authorList>
            <consortium name="EnsemblPlants"/>
        </authorList>
    </citation>
    <scope>IDENTIFICATION</scope>
</reference>
<evidence type="ECO:0000313" key="4">
    <source>
        <dbReference type="EnsemblPlants" id="AET3Gv20208300.2"/>
    </source>
</evidence>
<feature type="domain" description="Mono-/di-acylglycerol lipase N-terminal" evidence="3">
    <location>
        <begin position="55"/>
        <end position="103"/>
    </location>
</feature>
<reference evidence="4" key="5">
    <citation type="journal article" date="2021" name="G3 (Bethesda)">
        <title>Aegilops tauschii genome assembly Aet v5.0 features greater sequence contiguity and improved annotation.</title>
        <authorList>
            <person name="Wang L."/>
            <person name="Zhu T."/>
            <person name="Rodriguez J.C."/>
            <person name="Deal K.R."/>
            <person name="Dubcovsky J."/>
            <person name="McGuire P.E."/>
            <person name="Lux T."/>
            <person name="Spannagl M."/>
            <person name="Mayer K.F.X."/>
            <person name="Baldrich P."/>
            <person name="Meyers B.C."/>
            <person name="Huo N."/>
            <person name="Gu Y.Q."/>
            <person name="Zhou H."/>
            <person name="Devos K.M."/>
            <person name="Bennetzen J.L."/>
            <person name="Unver T."/>
            <person name="Budak H."/>
            <person name="Gulick P.J."/>
            <person name="Galiba G."/>
            <person name="Kalapos B."/>
            <person name="Nelson D.R."/>
            <person name="Li P."/>
            <person name="You F.M."/>
            <person name="Luo M.C."/>
            <person name="Dvorak J."/>
        </authorList>
    </citation>
    <scope>NUCLEOTIDE SEQUENCE [LARGE SCALE GENOMIC DNA]</scope>
    <source>
        <strain evidence="4">cv. AL8/78</strain>
    </source>
</reference>
<dbReference type="Gramene" id="AET3Gv20208300.2">
    <property type="protein sequence ID" value="AET3Gv20208300.2"/>
    <property type="gene ID" value="AET3Gv20208300"/>
</dbReference>
<dbReference type="Pfam" id="PF03893">
    <property type="entry name" value="Lipase3_N"/>
    <property type="match status" value="1"/>
</dbReference>
<evidence type="ECO:0000313" key="5">
    <source>
        <dbReference type="Proteomes" id="UP000015105"/>
    </source>
</evidence>
<dbReference type="PANTHER" id="PTHR46023:SF7">
    <property type="entry name" value="FUNGAL LIPASE-LIKE DOMAIN-CONTAINING PROTEIN"/>
    <property type="match status" value="1"/>
</dbReference>
<feature type="signal peptide" evidence="2">
    <location>
        <begin position="1"/>
        <end position="22"/>
    </location>
</feature>
<reference evidence="5" key="1">
    <citation type="journal article" date="2014" name="Science">
        <title>Ancient hybridizations among the ancestral genomes of bread wheat.</title>
        <authorList>
            <consortium name="International Wheat Genome Sequencing Consortium,"/>
            <person name="Marcussen T."/>
            <person name="Sandve S.R."/>
            <person name="Heier L."/>
            <person name="Spannagl M."/>
            <person name="Pfeifer M."/>
            <person name="Jakobsen K.S."/>
            <person name="Wulff B.B."/>
            <person name="Steuernagel B."/>
            <person name="Mayer K.F."/>
            <person name="Olsen O.A."/>
        </authorList>
    </citation>
    <scope>NUCLEOTIDE SEQUENCE [LARGE SCALE GENOMIC DNA]</scope>
    <source>
        <strain evidence="5">cv. AL8/78</strain>
    </source>
</reference>
<feature type="region of interest" description="Disordered" evidence="1">
    <location>
        <begin position="27"/>
        <end position="55"/>
    </location>
</feature>
<protein>
    <recommendedName>
        <fullName evidence="3">Mono-/di-acylglycerol lipase N-terminal domain-containing protein</fullName>
    </recommendedName>
</protein>
<reference evidence="4" key="3">
    <citation type="journal article" date="2017" name="Nature">
        <title>Genome sequence of the progenitor of the wheat D genome Aegilops tauschii.</title>
        <authorList>
            <person name="Luo M.C."/>
            <person name="Gu Y.Q."/>
            <person name="Puiu D."/>
            <person name="Wang H."/>
            <person name="Twardziok S.O."/>
            <person name="Deal K.R."/>
            <person name="Huo N."/>
            <person name="Zhu T."/>
            <person name="Wang L."/>
            <person name="Wang Y."/>
            <person name="McGuire P.E."/>
            <person name="Liu S."/>
            <person name="Long H."/>
            <person name="Ramasamy R.K."/>
            <person name="Rodriguez J.C."/>
            <person name="Van S.L."/>
            <person name="Yuan L."/>
            <person name="Wang Z."/>
            <person name="Xia Z."/>
            <person name="Xiao L."/>
            <person name="Anderson O.D."/>
            <person name="Ouyang S."/>
            <person name="Liang Y."/>
            <person name="Zimin A.V."/>
            <person name="Pertea G."/>
            <person name="Qi P."/>
            <person name="Bennetzen J.L."/>
            <person name="Dai X."/>
            <person name="Dawson M.W."/>
            <person name="Muller H.G."/>
            <person name="Kugler K."/>
            <person name="Rivarola-Duarte L."/>
            <person name="Spannagl M."/>
            <person name="Mayer K.F.X."/>
            <person name="Lu F.H."/>
            <person name="Bevan M.W."/>
            <person name="Leroy P."/>
            <person name="Li P."/>
            <person name="You F.M."/>
            <person name="Sun Q."/>
            <person name="Liu Z."/>
            <person name="Lyons E."/>
            <person name="Wicker T."/>
            <person name="Salzberg S.L."/>
            <person name="Devos K.M."/>
            <person name="Dvorak J."/>
        </authorList>
    </citation>
    <scope>NUCLEOTIDE SEQUENCE [LARGE SCALE GENOMIC DNA]</scope>
    <source>
        <strain evidence="4">cv. AL8/78</strain>
    </source>
</reference>
<keyword evidence="5" id="KW-1185">Reference proteome</keyword>
<evidence type="ECO:0000256" key="2">
    <source>
        <dbReference type="SAM" id="SignalP"/>
    </source>
</evidence>
<evidence type="ECO:0000259" key="3">
    <source>
        <dbReference type="Pfam" id="PF03893"/>
    </source>
</evidence>
<feature type="chain" id="PRO_5019159353" description="Mono-/di-acylglycerol lipase N-terminal domain-containing protein" evidence="2">
    <location>
        <begin position="23"/>
        <end position="115"/>
    </location>
</feature>
<evidence type="ECO:0000256" key="1">
    <source>
        <dbReference type="SAM" id="MobiDB-lite"/>
    </source>
</evidence>
<dbReference type="PANTHER" id="PTHR46023">
    <property type="entry name" value="LIPASE CLASS 3 PROTEIN-LIKE"/>
    <property type="match status" value="1"/>
</dbReference>
<proteinExistence type="predicted"/>
<sequence>MGAKWVASSAAGTAALVYVVLSGRLSPDGAEEAPRRRHGRRDVDGESEARWPESAPASWREAAAVAARTLRFAYGETLGKWPLGDIAFGISHYMRLQVSDHTTPRPEINCFHLLE</sequence>
<dbReference type="GO" id="GO:0016042">
    <property type="term" value="P:lipid catabolic process"/>
    <property type="evidence" value="ECO:0007669"/>
    <property type="project" value="InterPro"/>
</dbReference>
<accession>A0A453E3F1</accession>
<dbReference type="EnsemblPlants" id="AET3Gv20208300.2">
    <property type="protein sequence ID" value="AET3Gv20208300.2"/>
    <property type="gene ID" value="AET3Gv20208300"/>
</dbReference>
<dbReference type="AlphaFoldDB" id="A0A453E3F1"/>
<feature type="compositionally biased region" description="Basic and acidic residues" evidence="1">
    <location>
        <begin position="41"/>
        <end position="51"/>
    </location>
</feature>